<protein>
    <submittedName>
        <fullName evidence="1">Uncharacterized protein</fullName>
    </submittedName>
</protein>
<dbReference type="Proteomes" id="UP000799439">
    <property type="component" value="Unassembled WGS sequence"/>
</dbReference>
<feature type="non-terminal residue" evidence="1">
    <location>
        <position position="53"/>
    </location>
</feature>
<sequence>MEESTQKGSIRPHIPSIEKPCFTCYKVSGDLTAGSRLPLVCLHGELGAGQEHP</sequence>
<proteinExistence type="predicted"/>
<accession>A0A9P4J924</accession>
<keyword evidence="2" id="KW-1185">Reference proteome</keyword>
<name>A0A9P4J924_9PEZI</name>
<reference evidence="1" key="1">
    <citation type="journal article" date="2020" name="Stud. Mycol.">
        <title>101 Dothideomycetes genomes: a test case for predicting lifestyles and emergence of pathogens.</title>
        <authorList>
            <person name="Haridas S."/>
            <person name="Albert R."/>
            <person name="Binder M."/>
            <person name="Bloem J."/>
            <person name="Labutti K."/>
            <person name="Salamov A."/>
            <person name="Andreopoulos B."/>
            <person name="Baker S."/>
            <person name="Barry K."/>
            <person name="Bills G."/>
            <person name="Bluhm B."/>
            <person name="Cannon C."/>
            <person name="Castanera R."/>
            <person name="Culley D."/>
            <person name="Daum C."/>
            <person name="Ezra D."/>
            <person name="Gonzalez J."/>
            <person name="Henrissat B."/>
            <person name="Kuo A."/>
            <person name="Liang C."/>
            <person name="Lipzen A."/>
            <person name="Lutzoni F."/>
            <person name="Magnuson J."/>
            <person name="Mondo S."/>
            <person name="Nolan M."/>
            <person name="Ohm R."/>
            <person name="Pangilinan J."/>
            <person name="Park H.-J."/>
            <person name="Ramirez L."/>
            <person name="Alfaro M."/>
            <person name="Sun H."/>
            <person name="Tritt A."/>
            <person name="Yoshinaga Y."/>
            <person name="Zwiers L.-H."/>
            <person name="Turgeon B."/>
            <person name="Goodwin S."/>
            <person name="Spatafora J."/>
            <person name="Crous P."/>
            <person name="Grigoriev I."/>
        </authorList>
    </citation>
    <scope>NUCLEOTIDE SEQUENCE</scope>
    <source>
        <strain evidence="1">CBS 260.36</strain>
    </source>
</reference>
<dbReference type="OrthoDB" id="190201at2759"/>
<gene>
    <name evidence="1" type="ORF">K461DRAFT_275445</name>
</gene>
<evidence type="ECO:0000313" key="1">
    <source>
        <dbReference type="EMBL" id="KAF2156320.1"/>
    </source>
</evidence>
<dbReference type="AlphaFoldDB" id="A0A9P4J924"/>
<comment type="caution">
    <text evidence="1">The sequence shown here is derived from an EMBL/GenBank/DDBJ whole genome shotgun (WGS) entry which is preliminary data.</text>
</comment>
<dbReference type="EMBL" id="ML996082">
    <property type="protein sequence ID" value="KAF2156320.1"/>
    <property type="molecule type" value="Genomic_DNA"/>
</dbReference>
<organism evidence="1 2">
    <name type="scientific">Myriangium duriaei CBS 260.36</name>
    <dbReference type="NCBI Taxonomy" id="1168546"/>
    <lineage>
        <taxon>Eukaryota</taxon>
        <taxon>Fungi</taxon>
        <taxon>Dikarya</taxon>
        <taxon>Ascomycota</taxon>
        <taxon>Pezizomycotina</taxon>
        <taxon>Dothideomycetes</taxon>
        <taxon>Dothideomycetidae</taxon>
        <taxon>Myriangiales</taxon>
        <taxon>Myriangiaceae</taxon>
        <taxon>Myriangium</taxon>
    </lineage>
</organism>
<evidence type="ECO:0000313" key="2">
    <source>
        <dbReference type="Proteomes" id="UP000799439"/>
    </source>
</evidence>